<evidence type="ECO:0000313" key="3">
    <source>
        <dbReference type="Proteomes" id="UP001156660"/>
    </source>
</evidence>
<dbReference type="EMBL" id="BSOU01000001">
    <property type="protein sequence ID" value="GLR73294.1"/>
    <property type="molecule type" value="Genomic_DNA"/>
</dbReference>
<feature type="transmembrane region" description="Helical" evidence="1">
    <location>
        <begin position="280"/>
        <end position="299"/>
    </location>
</feature>
<keyword evidence="1" id="KW-0472">Membrane</keyword>
<dbReference type="RefSeq" id="WP_245922131.1">
    <property type="nucleotide sequence ID" value="NZ_BSOU01000001.1"/>
</dbReference>
<keyword evidence="1" id="KW-0812">Transmembrane</keyword>
<keyword evidence="3" id="KW-1185">Reference proteome</keyword>
<comment type="caution">
    <text evidence="2">The sequence shown here is derived from an EMBL/GenBank/DDBJ whole genome shotgun (WGS) entry which is preliminary data.</text>
</comment>
<protein>
    <recommendedName>
        <fullName evidence="4">Glycosyltransferase RgtA/B/C/D-like domain-containing protein</fullName>
    </recommendedName>
</protein>
<keyword evidence="1" id="KW-1133">Transmembrane helix</keyword>
<feature type="transmembrane region" description="Helical" evidence="1">
    <location>
        <begin position="249"/>
        <end position="268"/>
    </location>
</feature>
<evidence type="ECO:0008006" key="4">
    <source>
        <dbReference type="Google" id="ProtNLM"/>
    </source>
</evidence>
<feature type="transmembrane region" description="Helical" evidence="1">
    <location>
        <begin position="6"/>
        <end position="23"/>
    </location>
</feature>
<accession>A0ABQ6AAN1</accession>
<feature type="transmembrane region" description="Helical" evidence="1">
    <location>
        <begin position="188"/>
        <end position="208"/>
    </location>
</feature>
<gene>
    <name evidence="2" type="ORF">GCM10007855_01670</name>
</gene>
<evidence type="ECO:0000256" key="1">
    <source>
        <dbReference type="SAM" id="Phobius"/>
    </source>
</evidence>
<reference evidence="3" key="1">
    <citation type="journal article" date="2019" name="Int. J. Syst. Evol. Microbiol.">
        <title>The Global Catalogue of Microorganisms (GCM) 10K type strain sequencing project: providing services to taxonomists for standard genome sequencing and annotation.</title>
        <authorList>
            <consortium name="The Broad Institute Genomics Platform"/>
            <consortium name="The Broad Institute Genome Sequencing Center for Infectious Disease"/>
            <person name="Wu L."/>
            <person name="Ma J."/>
        </authorList>
    </citation>
    <scope>NUCLEOTIDE SEQUENCE [LARGE SCALE GENOMIC DNA]</scope>
    <source>
        <strain evidence="3">NBRC 105001</strain>
    </source>
</reference>
<sequence length="456" mass="51603">MNGNKYVWLLIIVASYFLWGLYVNQYPIEITSDDAFNFSRAVERFSVLEFRPHFPGYPAFVILNRVAATIVNPITANVWVSLLGALMLPLLVARIVFILSASWWKSALGCVVLLMQPLLASMALSGLSDPIALAFFLMAVISAILQRNYHVGFWLGLMLASRPSYFPLAMGLALFPLFVPSRLLKLKAYFQAASVIAIIGCVSLLFILQHDGMAYFEEGVRFTQGHFEIWGNTAEGNQSQIIQWVKGLMSAYGLVVLNSIFILLIWSLKTLFKKPSKQQLKARCVGMISLITLIYWGWITLGQNPDNLRHWAPVLVLVIIVFSMSFCSIFWQHNKRFVPLFIILLFIVTGDKLTVEQSRQAPIQQAIAWFEVHPEASIIGTNYSVNLLRDRLSERAVYDMYYPSSNIKLHEAALVSPESAWRISGSVLEKGILVQQFSARFIGERALYLYQIIDEQ</sequence>
<evidence type="ECO:0000313" key="2">
    <source>
        <dbReference type="EMBL" id="GLR73294.1"/>
    </source>
</evidence>
<feature type="transmembrane region" description="Helical" evidence="1">
    <location>
        <begin position="131"/>
        <end position="149"/>
    </location>
</feature>
<dbReference type="Proteomes" id="UP001156660">
    <property type="component" value="Unassembled WGS sequence"/>
</dbReference>
<feature type="transmembrane region" description="Helical" evidence="1">
    <location>
        <begin position="311"/>
        <end position="330"/>
    </location>
</feature>
<organism evidence="2 3">
    <name type="scientific">Aliivibrio sifiae</name>
    <dbReference type="NCBI Taxonomy" id="566293"/>
    <lineage>
        <taxon>Bacteria</taxon>
        <taxon>Pseudomonadati</taxon>
        <taxon>Pseudomonadota</taxon>
        <taxon>Gammaproteobacteria</taxon>
        <taxon>Vibrionales</taxon>
        <taxon>Vibrionaceae</taxon>
        <taxon>Aliivibrio</taxon>
    </lineage>
</organism>
<feature type="transmembrane region" description="Helical" evidence="1">
    <location>
        <begin position="78"/>
        <end position="97"/>
    </location>
</feature>
<name>A0ABQ6AAN1_9GAMM</name>
<proteinExistence type="predicted"/>